<proteinExistence type="predicted"/>
<sequence>MELEEKGQDHVAERGMEHTRLFLLPVSFRPSLGSMALELIRPRLFVAGTRRGRRRGRCEKVEKRNDLHGGEALGAAVSPLIASLISTLSSGLASVHATPILNILSICSFGPGPAISGSTSSVARPSATAWRAHCTTSVPPFWLFRYCDGNFPVTTSSTTTPRQYTSLFGESCW</sequence>
<organism evidence="1 2">
    <name type="scientific">Striga asiatica</name>
    <name type="common">Asiatic witchweed</name>
    <name type="synonym">Buchnera asiatica</name>
    <dbReference type="NCBI Taxonomy" id="4170"/>
    <lineage>
        <taxon>Eukaryota</taxon>
        <taxon>Viridiplantae</taxon>
        <taxon>Streptophyta</taxon>
        <taxon>Embryophyta</taxon>
        <taxon>Tracheophyta</taxon>
        <taxon>Spermatophyta</taxon>
        <taxon>Magnoliopsida</taxon>
        <taxon>eudicotyledons</taxon>
        <taxon>Gunneridae</taxon>
        <taxon>Pentapetalae</taxon>
        <taxon>asterids</taxon>
        <taxon>lamiids</taxon>
        <taxon>Lamiales</taxon>
        <taxon>Orobanchaceae</taxon>
        <taxon>Buchnereae</taxon>
        <taxon>Striga</taxon>
    </lineage>
</organism>
<comment type="caution">
    <text evidence="1">The sequence shown here is derived from an EMBL/GenBank/DDBJ whole genome shotgun (WGS) entry which is preliminary data.</text>
</comment>
<dbReference type="EMBL" id="BKCP01006027">
    <property type="protein sequence ID" value="GER40934.1"/>
    <property type="molecule type" value="Genomic_DNA"/>
</dbReference>
<protein>
    <submittedName>
        <fullName evidence="1">WD-40 repeat family protein / beige-related</fullName>
    </submittedName>
</protein>
<name>A0A5A7Q7C0_STRAF</name>
<keyword evidence="2" id="KW-1185">Reference proteome</keyword>
<gene>
    <name evidence="1" type="ORF">STAS_17635</name>
</gene>
<evidence type="ECO:0000313" key="2">
    <source>
        <dbReference type="Proteomes" id="UP000325081"/>
    </source>
</evidence>
<dbReference type="Proteomes" id="UP000325081">
    <property type="component" value="Unassembled WGS sequence"/>
</dbReference>
<reference evidence="2" key="1">
    <citation type="journal article" date="2019" name="Curr. Biol.">
        <title>Genome Sequence of Striga asiatica Provides Insight into the Evolution of Plant Parasitism.</title>
        <authorList>
            <person name="Yoshida S."/>
            <person name="Kim S."/>
            <person name="Wafula E.K."/>
            <person name="Tanskanen J."/>
            <person name="Kim Y.M."/>
            <person name="Honaas L."/>
            <person name="Yang Z."/>
            <person name="Spallek T."/>
            <person name="Conn C.E."/>
            <person name="Ichihashi Y."/>
            <person name="Cheong K."/>
            <person name="Cui S."/>
            <person name="Der J.P."/>
            <person name="Gundlach H."/>
            <person name="Jiao Y."/>
            <person name="Hori C."/>
            <person name="Ishida J.K."/>
            <person name="Kasahara H."/>
            <person name="Kiba T."/>
            <person name="Kim M.S."/>
            <person name="Koo N."/>
            <person name="Laohavisit A."/>
            <person name="Lee Y.H."/>
            <person name="Lumba S."/>
            <person name="McCourt P."/>
            <person name="Mortimer J.C."/>
            <person name="Mutuku J.M."/>
            <person name="Nomura T."/>
            <person name="Sasaki-Sekimoto Y."/>
            <person name="Seto Y."/>
            <person name="Wang Y."/>
            <person name="Wakatake T."/>
            <person name="Sakakibara H."/>
            <person name="Demura T."/>
            <person name="Yamaguchi S."/>
            <person name="Yoneyama K."/>
            <person name="Manabe R.I."/>
            <person name="Nelson D.C."/>
            <person name="Schulman A.H."/>
            <person name="Timko M.P."/>
            <person name="dePamphilis C.W."/>
            <person name="Choi D."/>
            <person name="Shirasu K."/>
        </authorList>
    </citation>
    <scope>NUCLEOTIDE SEQUENCE [LARGE SCALE GENOMIC DNA]</scope>
    <source>
        <strain evidence="2">cv. UVA1</strain>
    </source>
</reference>
<accession>A0A5A7Q7C0</accession>
<evidence type="ECO:0000313" key="1">
    <source>
        <dbReference type="EMBL" id="GER40934.1"/>
    </source>
</evidence>
<dbReference type="AlphaFoldDB" id="A0A5A7Q7C0"/>